<dbReference type="Pfam" id="PF01019">
    <property type="entry name" value="G_glu_transpept"/>
    <property type="match status" value="1"/>
</dbReference>
<evidence type="ECO:0000313" key="6">
    <source>
        <dbReference type="Proteomes" id="UP001217754"/>
    </source>
</evidence>
<keyword evidence="3" id="KW-0012">Acyltransferase</keyword>
<feature type="binding site" evidence="2">
    <location>
        <position position="491"/>
    </location>
    <ligand>
        <name>L-glutamate</name>
        <dbReference type="ChEBI" id="CHEBI:29985"/>
    </ligand>
</feature>
<feature type="signal peptide" evidence="4">
    <location>
        <begin position="1"/>
        <end position="17"/>
    </location>
</feature>
<evidence type="ECO:0000256" key="2">
    <source>
        <dbReference type="PIRSR" id="PIRSR600101-2"/>
    </source>
</evidence>
<feature type="binding site" evidence="2">
    <location>
        <position position="439"/>
    </location>
    <ligand>
        <name>L-glutamate</name>
        <dbReference type="ChEBI" id="CHEBI:29985"/>
    </ligand>
</feature>
<keyword evidence="3" id="KW-0378">Hydrolase</keyword>
<dbReference type="InterPro" id="IPR029055">
    <property type="entry name" value="Ntn_hydrolases_N"/>
</dbReference>
<dbReference type="PANTHER" id="PTHR11686:SF62">
    <property type="entry name" value="GLUTATHIONE HYDROLASE"/>
    <property type="match status" value="1"/>
</dbReference>
<keyword evidence="3" id="KW-0808">Transferase</keyword>
<comment type="catalytic activity">
    <reaction evidence="3">
        <text>an N-terminal (5-L-glutamyl)-[peptide] + an alpha-amino acid = 5-L-glutamyl amino acid + an N-terminal L-alpha-aminoacyl-[peptide]</text>
        <dbReference type="Rhea" id="RHEA:23904"/>
        <dbReference type="Rhea" id="RHEA-COMP:9780"/>
        <dbReference type="Rhea" id="RHEA-COMP:9795"/>
        <dbReference type="ChEBI" id="CHEBI:77644"/>
        <dbReference type="ChEBI" id="CHEBI:78597"/>
        <dbReference type="ChEBI" id="CHEBI:78599"/>
        <dbReference type="ChEBI" id="CHEBI:78608"/>
        <dbReference type="EC" id="2.3.2.2"/>
    </reaction>
</comment>
<dbReference type="PRINTS" id="PR01210">
    <property type="entry name" value="GGTRANSPTASE"/>
</dbReference>
<dbReference type="SUPFAM" id="SSF56235">
    <property type="entry name" value="N-terminal nucleophile aminohydrolases (Ntn hydrolases)"/>
    <property type="match status" value="1"/>
</dbReference>
<dbReference type="EC" id="2.3.2.2" evidence="3"/>
<evidence type="ECO:0000256" key="3">
    <source>
        <dbReference type="RuleBase" id="RU368068"/>
    </source>
</evidence>
<reference evidence="5" key="1">
    <citation type="submission" date="2023-03" db="EMBL/GenBank/DDBJ databases">
        <title>Mating type loci evolution in Malassezia.</title>
        <authorList>
            <person name="Coelho M.A."/>
        </authorList>
    </citation>
    <scope>NUCLEOTIDE SEQUENCE</scope>
    <source>
        <strain evidence="5">CBS 9431</strain>
    </source>
</reference>
<dbReference type="GO" id="GO:0103068">
    <property type="term" value="F:leukotriene C4 gamma-glutamyl transferase activity"/>
    <property type="evidence" value="ECO:0007669"/>
    <property type="project" value="UniProtKB-EC"/>
</dbReference>
<keyword evidence="4" id="KW-0732">Signal</keyword>
<dbReference type="Gene3D" id="1.10.246.130">
    <property type="match status" value="1"/>
</dbReference>
<evidence type="ECO:0000256" key="4">
    <source>
        <dbReference type="SAM" id="SignalP"/>
    </source>
</evidence>
<feature type="binding site" evidence="2">
    <location>
        <begin position="416"/>
        <end position="418"/>
    </location>
    <ligand>
        <name>L-glutamate</name>
        <dbReference type="ChEBI" id="CHEBI:29985"/>
    </ligand>
</feature>
<dbReference type="PANTHER" id="PTHR11686">
    <property type="entry name" value="GAMMA GLUTAMYL TRANSPEPTIDASE"/>
    <property type="match status" value="1"/>
</dbReference>
<dbReference type="AlphaFoldDB" id="A0AAF0F3S6"/>
<dbReference type="GO" id="GO:0005886">
    <property type="term" value="C:plasma membrane"/>
    <property type="evidence" value="ECO:0007669"/>
    <property type="project" value="TreeGrafter"/>
</dbReference>
<organism evidence="5 6">
    <name type="scientific">Malassezia japonica</name>
    <dbReference type="NCBI Taxonomy" id="223818"/>
    <lineage>
        <taxon>Eukaryota</taxon>
        <taxon>Fungi</taxon>
        <taxon>Dikarya</taxon>
        <taxon>Basidiomycota</taxon>
        <taxon>Ustilaginomycotina</taxon>
        <taxon>Malasseziomycetes</taxon>
        <taxon>Malasseziales</taxon>
        <taxon>Malasseziaceae</taxon>
        <taxon>Malassezia</taxon>
    </lineage>
</organism>
<dbReference type="RefSeq" id="XP_060123147.1">
    <property type="nucleotide sequence ID" value="XM_060267164.1"/>
</dbReference>
<gene>
    <name evidence="5" type="ORF">MJAP1_003236</name>
</gene>
<comment type="function">
    <text evidence="3">Cleaves the gamma-glutamyl peptide bond of glutathione and glutathione conjugates.</text>
</comment>
<protein>
    <recommendedName>
        <fullName evidence="3">Glutathione hydrolase</fullName>
        <ecNumber evidence="3">2.3.2.2</ecNumber>
        <ecNumber evidence="3">3.4.19.13</ecNumber>
    </recommendedName>
    <alternativeName>
        <fullName evidence="3">Gamma-glutamyltransferase</fullName>
    </alternativeName>
    <alternativeName>
        <fullName evidence="3">Gamma-glutamyltranspeptidase</fullName>
    </alternativeName>
</protein>
<feature type="binding site" evidence="2">
    <location>
        <position position="124"/>
    </location>
    <ligand>
        <name>L-glutamate</name>
        <dbReference type="ChEBI" id="CHEBI:29985"/>
    </ligand>
</feature>
<proteinExistence type="predicted"/>
<dbReference type="InterPro" id="IPR043137">
    <property type="entry name" value="GGT_ssub_C"/>
</dbReference>
<dbReference type="GeneID" id="85226887"/>
<dbReference type="EC" id="3.4.19.13" evidence="3"/>
<comment type="catalytic activity">
    <reaction evidence="3">
        <text>glutathione + H2O = L-cysteinylglycine + L-glutamate</text>
        <dbReference type="Rhea" id="RHEA:28807"/>
        <dbReference type="ChEBI" id="CHEBI:15377"/>
        <dbReference type="ChEBI" id="CHEBI:29985"/>
        <dbReference type="ChEBI" id="CHEBI:57925"/>
        <dbReference type="ChEBI" id="CHEBI:61694"/>
        <dbReference type="EC" id="3.4.19.13"/>
    </reaction>
</comment>
<dbReference type="EMBL" id="CP119963">
    <property type="protein sequence ID" value="WFD40250.1"/>
    <property type="molecule type" value="Genomic_DNA"/>
</dbReference>
<dbReference type="InterPro" id="IPR043138">
    <property type="entry name" value="GGT_lsub"/>
</dbReference>
<dbReference type="FunFam" id="1.10.246.130:FF:000001">
    <property type="entry name" value="Gamma-glutamyltransferase 5 isoform 1"/>
    <property type="match status" value="1"/>
</dbReference>
<sequence>MVSSLLYALVLSVLALGSYLYPTRHTPHAPHGPNNDVPIFMRAPSQGYPPAYPMNGTHGAVTCEVDVCSFVGTYLLAKGGSATDAATGASICVGVMHAYHSGIGGGGFALVKTNQSEPIMIDYREKAPRGAHQDMFVGLPIEEMYHGGLSIAVPGEIRGWEAMHKLYGKLPWADLIMPSVTIARRGFRIPRQLKMAMDVLDGLICNAPRLNETYCVNGKPKSEGETVHLPDLADTLEAVARDGPDAFYRGPIAERTVAAVQERGGSMTMQDMAEYKVLYRPAQSIPYRNKYRVWSTSVPSSGAVVLSALRTLEHYPEKAFESNDVLATHRMIEAVKFAYGERTRYGDPAFLKNVTGYEAEAISAAAGATRYNKIDDFGTHPVSYYNPALEDSGEDHGTSHINAVDASGMAVSITTTVNLWWGSAVQTEDGILLNDDMDDFSTPGTPNQFGYEPSRANYIEPGKRPLSSMSPMMVEDLHTGELKLIAGSAGGSRIITANLQMVYSYLSSDGRVSMQEVIDRPRWHNQLLPDVTYYEYHSPNVPSLPGFNNVTVAALTALGHDPVWFEPGSSAAQAIQRVGRAWVTASELRQPEARGGAF</sequence>
<feature type="active site" description="Nucleophile" evidence="1">
    <location>
        <position position="398"/>
    </location>
</feature>
<dbReference type="Proteomes" id="UP001217754">
    <property type="component" value="Chromosome 6"/>
</dbReference>
<dbReference type="Gene3D" id="3.60.20.40">
    <property type="match status" value="1"/>
</dbReference>
<dbReference type="InterPro" id="IPR000101">
    <property type="entry name" value="GGT_peptidase"/>
</dbReference>
<feature type="binding site" evidence="2">
    <location>
        <begin position="467"/>
        <end position="468"/>
    </location>
    <ligand>
        <name>L-glutamate</name>
        <dbReference type="ChEBI" id="CHEBI:29985"/>
    </ligand>
</feature>
<evidence type="ECO:0000313" key="5">
    <source>
        <dbReference type="EMBL" id="WFD40250.1"/>
    </source>
</evidence>
<keyword evidence="6" id="KW-1185">Reference proteome</keyword>
<accession>A0AAF0F3S6</accession>
<dbReference type="GO" id="GO:0006751">
    <property type="term" value="P:glutathione catabolic process"/>
    <property type="evidence" value="ECO:0007669"/>
    <property type="project" value="UniProtKB-UniRule"/>
</dbReference>
<dbReference type="GO" id="GO:0036374">
    <property type="term" value="F:glutathione hydrolase activity"/>
    <property type="evidence" value="ECO:0007669"/>
    <property type="project" value="UniProtKB-UniRule"/>
</dbReference>
<feature type="chain" id="PRO_5042113141" description="Glutathione hydrolase" evidence="4">
    <location>
        <begin position="18"/>
        <end position="598"/>
    </location>
</feature>
<comment type="pathway">
    <text evidence="3">Sulfur metabolism; glutathione metabolism.</text>
</comment>
<name>A0AAF0F3S6_9BASI</name>
<evidence type="ECO:0000256" key="1">
    <source>
        <dbReference type="PIRSR" id="PIRSR600101-1"/>
    </source>
</evidence>
<comment type="catalytic activity">
    <reaction evidence="3">
        <text>an S-substituted glutathione + H2O = an S-substituted L-cysteinylglycine + L-glutamate</text>
        <dbReference type="Rhea" id="RHEA:59468"/>
        <dbReference type="ChEBI" id="CHEBI:15377"/>
        <dbReference type="ChEBI" id="CHEBI:29985"/>
        <dbReference type="ChEBI" id="CHEBI:90779"/>
        <dbReference type="ChEBI" id="CHEBI:143103"/>
        <dbReference type="EC" id="3.4.19.13"/>
    </reaction>
</comment>